<organism evidence="6 7">
    <name type="scientific">Dyadobacter chenwenxiniae</name>
    <dbReference type="NCBI Taxonomy" id="2906456"/>
    <lineage>
        <taxon>Bacteria</taxon>
        <taxon>Pseudomonadati</taxon>
        <taxon>Bacteroidota</taxon>
        <taxon>Cytophagia</taxon>
        <taxon>Cytophagales</taxon>
        <taxon>Spirosomataceae</taxon>
        <taxon>Dyadobacter</taxon>
    </lineage>
</organism>
<dbReference type="Proteomes" id="UP001139000">
    <property type="component" value="Unassembled WGS sequence"/>
</dbReference>
<dbReference type="GO" id="GO:0019301">
    <property type="term" value="P:rhamnose catabolic process"/>
    <property type="evidence" value="ECO:0007669"/>
    <property type="project" value="UniProtKB-UniRule"/>
</dbReference>
<evidence type="ECO:0000313" key="6">
    <source>
        <dbReference type="EMBL" id="MCF0065481.1"/>
    </source>
</evidence>
<dbReference type="AlphaFoldDB" id="A0A9X1PUN8"/>
<dbReference type="EC" id="5.1.3.32" evidence="5"/>
<dbReference type="Gene3D" id="3.30.70.100">
    <property type="match status" value="1"/>
</dbReference>
<gene>
    <name evidence="6" type="primary">rhaM</name>
    <name evidence="6" type="ORF">LXM26_28455</name>
</gene>
<dbReference type="NCBIfam" id="TIGR02625">
    <property type="entry name" value="YiiL_rotase"/>
    <property type="match status" value="1"/>
</dbReference>
<evidence type="ECO:0000313" key="7">
    <source>
        <dbReference type="Proteomes" id="UP001139000"/>
    </source>
</evidence>
<sequence length="110" mass="12833">MEQDTISAFRMQLKPGNEREYKKRHDEIWPELAELLKNAGVKEYYIFLDEVTLALFAFQKKGPNDQTAGLASLSIMKKWWDYMADLMEVNEDNSPKTVACPEVFRLQIQS</sequence>
<dbReference type="SUPFAM" id="SSF54909">
    <property type="entry name" value="Dimeric alpha+beta barrel"/>
    <property type="match status" value="1"/>
</dbReference>
<evidence type="ECO:0000256" key="5">
    <source>
        <dbReference type="NCBIfam" id="TIGR02625"/>
    </source>
</evidence>
<dbReference type="RefSeq" id="WP_234658457.1">
    <property type="nucleotide sequence ID" value="NZ_CP094997.1"/>
</dbReference>
<comment type="caution">
    <text evidence="6">The sequence shown here is derived from an EMBL/GenBank/DDBJ whole genome shotgun (WGS) entry which is preliminary data.</text>
</comment>
<keyword evidence="2 6" id="KW-0413">Isomerase</keyword>
<evidence type="ECO:0000256" key="3">
    <source>
        <dbReference type="ARBA" id="ARBA00023277"/>
    </source>
</evidence>
<evidence type="ECO:0000256" key="1">
    <source>
        <dbReference type="ARBA" id="ARBA00022490"/>
    </source>
</evidence>
<keyword evidence="3" id="KW-0119">Carbohydrate metabolism</keyword>
<dbReference type="InterPro" id="IPR008000">
    <property type="entry name" value="Rham/fucose_mutarotase"/>
</dbReference>
<dbReference type="InterPro" id="IPR011008">
    <property type="entry name" value="Dimeric_a/b-barrel"/>
</dbReference>
<reference evidence="6" key="1">
    <citation type="submission" date="2021-12" db="EMBL/GenBank/DDBJ databases">
        <title>Novel species in genus Dyadobacter.</title>
        <authorList>
            <person name="Ma C."/>
        </authorList>
    </citation>
    <scope>NUCLEOTIDE SEQUENCE</scope>
    <source>
        <strain evidence="6">LJ419</strain>
    </source>
</reference>
<dbReference type="PANTHER" id="PTHR34389">
    <property type="entry name" value="L-RHAMNOSE MUTAROTASE"/>
    <property type="match status" value="1"/>
</dbReference>
<keyword evidence="7" id="KW-1185">Reference proteome</keyword>
<name>A0A9X1PUN8_9BACT</name>
<evidence type="ECO:0000256" key="2">
    <source>
        <dbReference type="ARBA" id="ARBA00023235"/>
    </source>
</evidence>
<dbReference type="EMBL" id="JAJTTC010000011">
    <property type="protein sequence ID" value="MCF0065481.1"/>
    <property type="molecule type" value="Genomic_DNA"/>
</dbReference>
<dbReference type="GO" id="GO:0005737">
    <property type="term" value="C:cytoplasm"/>
    <property type="evidence" value="ECO:0007669"/>
    <property type="project" value="InterPro"/>
</dbReference>
<protein>
    <recommendedName>
        <fullName evidence="5">L-rhamnose mutarotase</fullName>
        <ecNumber evidence="5">5.1.3.32</ecNumber>
    </recommendedName>
</protein>
<dbReference type="GO" id="GO:0062192">
    <property type="term" value="F:L-rhamnose mutarotase activity"/>
    <property type="evidence" value="ECO:0007669"/>
    <property type="project" value="UniProtKB-UniRule"/>
</dbReference>
<keyword evidence="1" id="KW-0963">Cytoplasm</keyword>
<dbReference type="Pfam" id="PF05336">
    <property type="entry name" value="rhaM"/>
    <property type="match status" value="1"/>
</dbReference>
<accession>A0A9X1PUN8</accession>
<dbReference type="InterPro" id="IPR013448">
    <property type="entry name" value="L-rhamnose_mutarotase"/>
</dbReference>
<keyword evidence="4" id="KW-0684">Rhamnose metabolism</keyword>
<proteinExistence type="predicted"/>
<dbReference type="PANTHER" id="PTHR34389:SF2">
    <property type="entry name" value="L-RHAMNOSE MUTAROTASE"/>
    <property type="match status" value="1"/>
</dbReference>
<evidence type="ECO:0000256" key="4">
    <source>
        <dbReference type="ARBA" id="ARBA00023308"/>
    </source>
</evidence>